<feature type="domain" description="Glycosyltransferase subfamily 4-like N-terminal" evidence="2">
    <location>
        <begin position="26"/>
        <end position="151"/>
    </location>
</feature>
<dbReference type="InterPro" id="IPR001296">
    <property type="entry name" value="Glyco_trans_1"/>
</dbReference>
<dbReference type="InterPro" id="IPR028098">
    <property type="entry name" value="Glyco_trans_4-like_N"/>
</dbReference>
<comment type="caution">
    <text evidence="3">The sequence shown here is derived from an EMBL/GenBank/DDBJ whole genome shotgun (WGS) entry which is preliminary data.</text>
</comment>
<keyword evidence="4" id="KW-1185">Reference proteome</keyword>
<protein>
    <submittedName>
        <fullName evidence="3">Glycosyltransferase family 4 protein</fullName>
    </submittedName>
</protein>
<dbReference type="PANTHER" id="PTHR12526">
    <property type="entry name" value="GLYCOSYLTRANSFERASE"/>
    <property type="match status" value="1"/>
</dbReference>
<organism evidence="3 4">
    <name type="scientific">Ancylobacter koreensis</name>
    <dbReference type="NCBI Taxonomy" id="266121"/>
    <lineage>
        <taxon>Bacteria</taxon>
        <taxon>Pseudomonadati</taxon>
        <taxon>Pseudomonadota</taxon>
        <taxon>Alphaproteobacteria</taxon>
        <taxon>Hyphomicrobiales</taxon>
        <taxon>Xanthobacteraceae</taxon>
        <taxon>Ancylobacter</taxon>
    </lineage>
</organism>
<dbReference type="PANTHER" id="PTHR12526:SF635">
    <property type="entry name" value="GLYCOSYL TRANSFERASE GROUP 1"/>
    <property type="match status" value="1"/>
</dbReference>
<evidence type="ECO:0000259" key="2">
    <source>
        <dbReference type="Pfam" id="PF13579"/>
    </source>
</evidence>
<dbReference type="Proteomes" id="UP001202867">
    <property type="component" value="Unassembled WGS sequence"/>
</dbReference>
<dbReference type="CDD" id="cd03801">
    <property type="entry name" value="GT4_PimA-like"/>
    <property type="match status" value="1"/>
</dbReference>
<dbReference type="Pfam" id="PF13579">
    <property type="entry name" value="Glyco_trans_4_4"/>
    <property type="match status" value="1"/>
</dbReference>
<name>A0ABT0DL11_9HYPH</name>
<dbReference type="Gene3D" id="3.40.50.2000">
    <property type="entry name" value="Glycogen Phosphorylase B"/>
    <property type="match status" value="2"/>
</dbReference>
<dbReference type="EMBL" id="JALKCG010000002">
    <property type="protein sequence ID" value="MCK0207975.1"/>
    <property type="molecule type" value="Genomic_DNA"/>
</dbReference>
<dbReference type="SUPFAM" id="SSF53756">
    <property type="entry name" value="UDP-Glycosyltransferase/glycogen phosphorylase"/>
    <property type="match status" value="1"/>
</dbReference>
<reference evidence="4" key="1">
    <citation type="submission" date="2023-07" db="EMBL/GenBank/DDBJ databases">
        <title>Ancylobacter moscoviensis sp. nov., facultatively methylotrophic bacteria from activated sludge and the reclassification of Starkeya novella (Starkey 1934) Kelly et al. 2000 as Ancylobacter novellus comb. nov., Starkeya koreensis Im et al. 2006 as Ancylobacter koreensis comb.nov., Angulomicrobium tetraedrale Vasil'eva et al. 1986 as Ancylobacter tetraedralis comb. nov., Angulomicrobium amanitiforme Fritz et al. 2004 as Ancylobacter amanitiformis comb. nov. and Methylorhabdus multivorans Doronina et al. 1996 as Ancylobacter multivorans comb. nov. and emended description of the genus Ancylobacter.</title>
        <authorList>
            <person name="Doronina N."/>
            <person name="Chemodurova A."/>
            <person name="Grouzdev D."/>
            <person name="Koziaeva V."/>
            <person name="Shi W."/>
            <person name="Wu L."/>
            <person name="Kaparullina E."/>
        </authorList>
    </citation>
    <scope>NUCLEOTIDE SEQUENCE [LARGE SCALE GENOMIC DNA]</scope>
    <source>
        <strain evidence="4">Jip08</strain>
    </source>
</reference>
<feature type="domain" description="Glycosyl transferase family 1" evidence="1">
    <location>
        <begin position="167"/>
        <end position="322"/>
    </location>
</feature>
<evidence type="ECO:0000313" key="3">
    <source>
        <dbReference type="EMBL" id="MCK0207975.1"/>
    </source>
</evidence>
<evidence type="ECO:0000313" key="4">
    <source>
        <dbReference type="Proteomes" id="UP001202867"/>
    </source>
</evidence>
<dbReference type="Pfam" id="PF00534">
    <property type="entry name" value="Glycos_transf_1"/>
    <property type="match status" value="1"/>
</dbReference>
<evidence type="ECO:0000259" key="1">
    <source>
        <dbReference type="Pfam" id="PF00534"/>
    </source>
</evidence>
<accession>A0ABT0DL11</accession>
<gene>
    <name evidence="3" type="ORF">MWN33_07995</name>
</gene>
<sequence>MTGFAFAIPGDLDLPTGGYAYDRRVMAECRALGCEVTPLALPDGFPSPTPETLTTSARLLQALPSGQPVLIDGLAFGVLPSAMLAGLGRPLAALVHHPLALETGLDADRQARLRASERAALSHAEAVIVTSPMTARILAADYAVDLAKLVVALPGVEPAARARGTVTPPRLLAVGSIIPRKAYDVLVAALAPLRERDWRCHIVGADDRDPEAAKGLRAQIAAAGLEGRIVLTGAISGTALEAEYDAADLFVCASLFEGYGMVLTEAVARGLPVVATRAGAIPETVPAGAARLVPPGDAGALSATIALLLEQPPLRRALADKAWGQAALLPRWSQTAGVIAATMGSLAA</sequence>
<proteinExistence type="predicted"/>
<dbReference type="RefSeq" id="WP_247199970.1">
    <property type="nucleotide sequence ID" value="NZ_JALKCG010000002.1"/>
</dbReference>